<name>A0A835W8Z7_CHLIN</name>
<protein>
    <submittedName>
        <fullName evidence="2">Uncharacterized protein</fullName>
    </submittedName>
</protein>
<dbReference type="AlphaFoldDB" id="A0A835W8Z7"/>
<accession>A0A835W8Z7</accession>
<reference evidence="2" key="1">
    <citation type="journal article" date="2020" name="bioRxiv">
        <title>Comparative genomics of Chlamydomonas.</title>
        <authorList>
            <person name="Craig R.J."/>
            <person name="Hasan A.R."/>
            <person name="Ness R.W."/>
            <person name="Keightley P.D."/>
        </authorList>
    </citation>
    <scope>NUCLEOTIDE SEQUENCE</scope>
    <source>
        <strain evidence="2">SAG 7.73</strain>
    </source>
</reference>
<comment type="caution">
    <text evidence="2">The sequence shown here is derived from an EMBL/GenBank/DDBJ whole genome shotgun (WGS) entry which is preliminary data.</text>
</comment>
<organism evidence="2 3">
    <name type="scientific">Chlamydomonas incerta</name>
    <dbReference type="NCBI Taxonomy" id="51695"/>
    <lineage>
        <taxon>Eukaryota</taxon>
        <taxon>Viridiplantae</taxon>
        <taxon>Chlorophyta</taxon>
        <taxon>core chlorophytes</taxon>
        <taxon>Chlorophyceae</taxon>
        <taxon>CS clade</taxon>
        <taxon>Chlamydomonadales</taxon>
        <taxon>Chlamydomonadaceae</taxon>
        <taxon>Chlamydomonas</taxon>
    </lineage>
</organism>
<evidence type="ECO:0000256" key="1">
    <source>
        <dbReference type="SAM" id="MobiDB-lite"/>
    </source>
</evidence>
<evidence type="ECO:0000313" key="3">
    <source>
        <dbReference type="Proteomes" id="UP000650467"/>
    </source>
</evidence>
<feature type="compositionally biased region" description="Basic residues" evidence="1">
    <location>
        <begin position="27"/>
        <end position="37"/>
    </location>
</feature>
<sequence length="83" mass="8854">MEEQPVAVTAAVEMEVEDAGARLAQRHERRQQGRRHVLPPALPRQPLCSWAAAHMARAKAAPPLLDGGGAGAARRLDSNGRGL</sequence>
<gene>
    <name evidence="2" type="ORF">HXX76_002419</name>
</gene>
<proteinExistence type="predicted"/>
<feature type="region of interest" description="Disordered" evidence="1">
    <location>
        <begin position="21"/>
        <end position="42"/>
    </location>
</feature>
<dbReference type="EMBL" id="JAEHOC010000004">
    <property type="protein sequence ID" value="KAG2442333.1"/>
    <property type="molecule type" value="Genomic_DNA"/>
</dbReference>
<evidence type="ECO:0000313" key="2">
    <source>
        <dbReference type="EMBL" id="KAG2442333.1"/>
    </source>
</evidence>
<feature type="region of interest" description="Disordered" evidence="1">
    <location>
        <begin position="61"/>
        <end position="83"/>
    </location>
</feature>
<feature type="compositionally biased region" description="Basic and acidic residues" evidence="1">
    <location>
        <begin position="74"/>
        <end position="83"/>
    </location>
</feature>
<dbReference type="Proteomes" id="UP000650467">
    <property type="component" value="Unassembled WGS sequence"/>
</dbReference>
<keyword evidence="3" id="KW-1185">Reference proteome</keyword>